<name>A0A7S2YC34_9STRA</name>
<evidence type="ECO:0000313" key="1">
    <source>
        <dbReference type="EMBL" id="CAD9966584.1"/>
    </source>
</evidence>
<reference evidence="1" key="1">
    <citation type="submission" date="2021-01" db="EMBL/GenBank/DDBJ databases">
        <authorList>
            <person name="Corre E."/>
            <person name="Pelletier E."/>
            <person name="Niang G."/>
            <person name="Scheremetjew M."/>
            <person name="Finn R."/>
            <person name="Kale V."/>
            <person name="Holt S."/>
            <person name="Cochrane G."/>
            <person name="Meng A."/>
            <person name="Brown T."/>
            <person name="Cohen L."/>
        </authorList>
    </citation>
    <scope>NUCLEOTIDE SEQUENCE</scope>
    <source>
        <strain evidence="1">CCMP125</strain>
    </source>
</reference>
<organism evidence="1">
    <name type="scientific">Entomoneis paludosa</name>
    <dbReference type="NCBI Taxonomy" id="265537"/>
    <lineage>
        <taxon>Eukaryota</taxon>
        <taxon>Sar</taxon>
        <taxon>Stramenopiles</taxon>
        <taxon>Ochrophyta</taxon>
        <taxon>Bacillariophyta</taxon>
        <taxon>Bacillariophyceae</taxon>
        <taxon>Bacillariophycidae</taxon>
        <taxon>Entomoneidaceae</taxon>
        <taxon>Entomoneis</taxon>
    </lineage>
</organism>
<protein>
    <submittedName>
        <fullName evidence="1">Uncharacterized protein</fullName>
    </submittedName>
</protein>
<sequence length="333" mass="35718">MTSLVQLVMYSGKIGLVLDAKTTDGNLFRQVGSTTLMSSSVNELTAKHVYDNLETTSLEVLADLDCGSEGSFTLKAEKFQANAVEFGLVRQGHAVTHVTVEKLAWLNDQGYKPTLSSNPVCSPIEAPAQDPILNSSPDCNWHNANDPTKGNQNQNCFCAANHNPGSPDQTHSCSNPEYPICVGHVPGKSWGTCFQDTTQRNPDNAVCSKDSDCTDSNYSACKYGRCYVDLDSMCTASNPMFDVTMWGDSLAFNVFWDPLPTCTGTVTIHADTFSQSSSYESGQATLILTSSDGSATLTDATATAGNVNDLVVTSNGHAIAKRSKFGDIVVEYV</sequence>
<dbReference type="EMBL" id="HBHT01018519">
    <property type="protein sequence ID" value="CAD9966584.1"/>
    <property type="molecule type" value="Transcribed_RNA"/>
</dbReference>
<gene>
    <name evidence="1" type="ORF">APAL1065_LOCUS12423</name>
</gene>
<proteinExistence type="predicted"/>
<dbReference type="AlphaFoldDB" id="A0A7S2YC34"/>
<accession>A0A7S2YC34</accession>